<accession>A0A1B0CK37</accession>
<dbReference type="VEuPathDB" id="VectorBase:LLOJ004974"/>
<dbReference type="EMBL" id="AJWK01015716">
    <property type="status" value="NOT_ANNOTATED_CDS"/>
    <property type="molecule type" value="Genomic_DNA"/>
</dbReference>
<reference evidence="1" key="1">
    <citation type="submission" date="2020-05" db="UniProtKB">
        <authorList>
            <consortium name="EnsemblMetazoa"/>
        </authorList>
    </citation>
    <scope>IDENTIFICATION</scope>
    <source>
        <strain evidence="1">Jacobina</strain>
    </source>
</reference>
<name>A0A1B0CK37_LUTLO</name>
<evidence type="ECO:0000313" key="2">
    <source>
        <dbReference type="Proteomes" id="UP000092461"/>
    </source>
</evidence>
<proteinExistence type="predicted"/>
<evidence type="ECO:0000313" key="1">
    <source>
        <dbReference type="EnsemblMetazoa" id="LLOJ004974-PA"/>
    </source>
</evidence>
<dbReference type="EnsemblMetazoa" id="LLOJ004974-RA">
    <property type="protein sequence ID" value="LLOJ004974-PA"/>
    <property type="gene ID" value="LLOJ004974"/>
</dbReference>
<dbReference type="EMBL" id="AJWK01015715">
    <property type="status" value="NOT_ANNOTATED_CDS"/>
    <property type="molecule type" value="Genomic_DNA"/>
</dbReference>
<organism evidence="1 2">
    <name type="scientific">Lutzomyia longipalpis</name>
    <name type="common">Sand fly</name>
    <dbReference type="NCBI Taxonomy" id="7200"/>
    <lineage>
        <taxon>Eukaryota</taxon>
        <taxon>Metazoa</taxon>
        <taxon>Ecdysozoa</taxon>
        <taxon>Arthropoda</taxon>
        <taxon>Hexapoda</taxon>
        <taxon>Insecta</taxon>
        <taxon>Pterygota</taxon>
        <taxon>Neoptera</taxon>
        <taxon>Endopterygota</taxon>
        <taxon>Diptera</taxon>
        <taxon>Nematocera</taxon>
        <taxon>Psychodoidea</taxon>
        <taxon>Psychodidae</taxon>
        <taxon>Lutzomyia</taxon>
        <taxon>Lutzomyia</taxon>
    </lineage>
</organism>
<protein>
    <submittedName>
        <fullName evidence="1">Uncharacterized protein</fullName>
    </submittedName>
</protein>
<sequence>MASGCGDAALLDALNSLDGITIRYKGEEIKVYFVLGQILGDNLGLNSLLGYNTSFNSNYYCRFCTRCREDTRLDYQEYSTELRNMQNYHESINLNDPKCTGVQVDSIFNTIPSYHVTNNKVVDMMHDIYEGVCHYDLAKVLNCFIYEKKLFTLETLNARKQLFDYGEIEIRNRSPPIRKPKDHNLNHYITAIRSCGPVRSTWCFSSQVYSFGENPTFIHLTQSFTPYLLTGLPSEYLSCWEASLSCYNLPRKTLL</sequence>
<keyword evidence="2" id="KW-1185">Reference proteome</keyword>
<dbReference type="Proteomes" id="UP000092461">
    <property type="component" value="Unassembled WGS sequence"/>
</dbReference>
<dbReference type="AlphaFoldDB" id="A0A1B0CK37"/>